<name>A0ABY9M648_9BURK</name>
<keyword evidence="3 14" id="KW-0813">Transport</keyword>
<dbReference type="InterPro" id="IPR036942">
    <property type="entry name" value="Beta-barrel_TonB_sf"/>
</dbReference>
<keyword evidence="8" id="KW-0408">Iron</keyword>
<sequence length="819" mass="89155">MGKQKASRRQSSQRRARGAMSQVIVRVALGGALAVTLAATAGPVLAQAPSSQIRSYNIPAGTLEDALNRLGSESGALLSFSTSSTAGLRSPGLSGSYSVQDGLAALLAGSGLEATRQANGSYVIRRPSGAAASGGVATLPSVTVRGSGTLDDALGPVPGYVAKRSLTGTKTDTPLIEVPQSISVITADELGDRKAESLDEALRYTAGVTPNQRPLGSDDSSMLRGFTIETTGIFLDGLRNSGRTFSSSIEPYGLERVEVLRGPSSVLYGQVPPGGMVNAVSKRPTTEPIREIGVEYGTYDRRTIKADFGGPIDESGEWSYRLTMLGRESDTRLDHDSDNRLYIAPALTWQPSANTRLTLLARYQKDNQQYAFPNQLENPGPQGQVDPSVNVTGYDNRFKRDNKMVGLDFEHRFNDTWSFRQNLRYNRLKNERTDLFPAALVDGSIIERYFWPVNTESESFFSDSQVQANFRTGPLAHTVLLGMDYTKIRNTDSYPYEIGFVEPLDLYNPVYSRLPLVPAADPTRERSPSKQLGLYAQDQLKWDNWVLTAGVRHDRVQQSSATTDLNSGVKTTGYDQSPNATTGRAGLVYLFDSGWAPYISYATSFSPELGNSVSGAPLIPSRGRQVEAGVRYQPANQRSMYTASVFDITRKNVTSAVIGNPGKVNQTGEISARGFELEARTELTARLSVIAQYTYLDTDIKKSNNGDQGLPQKGAPKHSASVWSKYTFPVGDSVQAYTALGVRYLGKMRSNSDGNNENITNPSLTLWDAAVGLERGPWRVSVNVNNLFNKQALFDCGYLEGVCYRSAERTANLSASYRF</sequence>
<evidence type="ECO:0000256" key="13">
    <source>
        <dbReference type="ARBA" id="ARBA00023237"/>
    </source>
</evidence>
<dbReference type="PANTHER" id="PTHR32552">
    <property type="entry name" value="FERRICHROME IRON RECEPTOR-RELATED"/>
    <property type="match status" value="1"/>
</dbReference>
<gene>
    <name evidence="18" type="ORF">RAS12_08890</name>
</gene>
<keyword evidence="9" id="KW-0406">Ion transport</keyword>
<dbReference type="InterPro" id="IPR039426">
    <property type="entry name" value="TonB-dep_rcpt-like"/>
</dbReference>
<organism evidence="18 19">
    <name type="scientific">Achromobacter seleniivolatilans</name>
    <dbReference type="NCBI Taxonomy" id="3047478"/>
    <lineage>
        <taxon>Bacteria</taxon>
        <taxon>Pseudomonadati</taxon>
        <taxon>Pseudomonadota</taxon>
        <taxon>Betaproteobacteria</taxon>
        <taxon>Burkholderiales</taxon>
        <taxon>Alcaligenaceae</taxon>
        <taxon>Achromobacter</taxon>
    </lineage>
</organism>
<keyword evidence="13 14" id="KW-0998">Cell outer membrane</keyword>
<evidence type="ECO:0000256" key="6">
    <source>
        <dbReference type="ARBA" id="ARBA00022692"/>
    </source>
</evidence>
<keyword evidence="12 18" id="KW-0675">Receptor</keyword>
<evidence type="ECO:0000256" key="2">
    <source>
        <dbReference type="ARBA" id="ARBA00009810"/>
    </source>
</evidence>
<evidence type="ECO:0000256" key="16">
    <source>
        <dbReference type="SAM" id="MobiDB-lite"/>
    </source>
</evidence>
<dbReference type="RefSeq" id="WP_306947353.1">
    <property type="nucleotide sequence ID" value="NZ_CP132976.1"/>
</dbReference>
<evidence type="ECO:0000256" key="15">
    <source>
        <dbReference type="RuleBase" id="RU003357"/>
    </source>
</evidence>
<evidence type="ECO:0000256" key="1">
    <source>
        <dbReference type="ARBA" id="ARBA00004571"/>
    </source>
</evidence>
<evidence type="ECO:0000256" key="9">
    <source>
        <dbReference type="ARBA" id="ARBA00023065"/>
    </source>
</evidence>
<dbReference type="Gene3D" id="3.55.50.30">
    <property type="match status" value="1"/>
</dbReference>
<evidence type="ECO:0000256" key="5">
    <source>
        <dbReference type="ARBA" id="ARBA00022496"/>
    </source>
</evidence>
<feature type="region of interest" description="Disordered" evidence="16">
    <location>
        <begin position="558"/>
        <end position="577"/>
    </location>
</feature>
<feature type="domain" description="Secretin/TonB short N-terminal" evidence="17">
    <location>
        <begin position="76"/>
        <end position="127"/>
    </location>
</feature>
<keyword evidence="11 14" id="KW-0472">Membrane</keyword>
<dbReference type="Pfam" id="PF07660">
    <property type="entry name" value="STN"/>
    <property type="match status" value="1"/>
</dbReference>
<dbReference type="InterPro" id="IPR000531">
    <property type="entry name" value="Beta-barrel_TonB"/>
</dbReference>
<dbReference type="NCBIfam" id="TIGR01783">
    <property type="entry name" value="TonB-siderophor"/>
    <property type="match status" value="1"/>
</dbReference>
<dbReference type="Gene3D" id="2.170.130.10">
    <property type="entry name" value="TonB-dependent receptor, plug domain"/>
    <property type="match status" value="1"/>
</dbReference>
<dbReference type="InterPro" id="IPR037066">
    <property type="entry name" value="Plug_dom_sf"/>
</dbReference>
<evidence type="ECO:0000256" key="11">
    <source>
        <dbReference type="ARBA" id="ARBA00023136"/>
    </source>
</evidence>
<evidence type="ECO:0000313" key="18">
    <source>
        <dbReference type="EMBL" id="WMD22478.1"/>
    </source>
</evidence>
<dbReference type="InterPro" id="IPR012910">
    <property type="entry name" value="Plug_dom"/>
</dbReference>
<evidence type="ECO:0000256" key="14">
    <source>
        <dbReference type="PROSITE-ProRule" id="PRU01360"/>
    </source>
</evidence>
<dbReference type="CDD" id="cd01347">
    <property type="entry name" value="ligand_gated_channel"/>
    <property type="match status" value="1"/>
</dbReference>
<dbReference type="Pfam" id="PF00593">
    <property type="entry name" value="TonB_dep_Rec_b-barrel"/>
    <property type="match status" value="1"/>
</dbReference>
<comment type="similarity">
    <text evidence="2 14 15">Belongs to the TonB-dependent receptor family.</text>
</comment>
<evidence type="ECO:0000256" key="10">
    <source>
        <dbReference type="ARBA" id="ARBA00023077"/>
    </source>
</evidence>
<reference evidence="18 19" key="1">
    <citation type="submission" date="2023-08" db="EMBL/GenBank/DDBJ databases">
        <title>Achromobacter seleniivolatilans sp. nov., isolated from seleniferous soil.</title>
        <authorList>
            <person name="Zhang S."/>
            <person name="Li K."/>
            <person name="Peng J."/>
            <person name="Zhao Q."/>
            <person name="Wang H."/>
            <person name="Guo Y."/>
        </authorList>
    </citation>
    <scope>NUCLEOTIDE SEQUENCE [LARGE SCALE GENOMIC DNA]</scope>
    <source>
        <strain evidence="18 19">R39</strain>
    </source>
</reference>
<keyword evidence="5" id="KW-0410">Iron transport</keyword>
<evidence type="ECO:0000313" key="19">
    <source>
        <dbReference type="Proteomes" id="UP001234798"/>
    </source>
</evidence>
<dbReference type="Gene3D" id="2.40.170.20">
    <property type="entry name" value="TonB-dependent receptor, beta-barrel domain"/>
    <property type="match status" value="1"/>
</dbReference>
<keyword evidence="10 15" id="KW-0798">TonB box</keyword>
<evidence type="ECO:0000256" key="3">
    <source>
        <dbReference type="ARBA" id="ARBA00022448"/>
    </source>
</evidence>
<accession>A0ABY9M648</accession>
<dbReference type="Proteomes" id="UP001234798">
    <property type="component" value="Chromosome"/>
</dbReference>
<evidence type="ECO:0000256" key="7">
    <source>
        <dbReference type="ARBA" id="ARBA00022729"/>
    </source>
</evidence>
<protein>
    <submittedName>
        <fullName evidence="18">TonB-dependent siderophore receptor</fullName>
    </submittedName>
</protein>
<proteinExistence type="inferred from homology"/>
<evidence type="ECO:0000256" key="12">
    <source>
        <dbReference type="ARBA" id="ARBA00023170"/>
    </source>
</evidence>
<keyword evidence="6 14" id="KW-0812">Transmembrane</keyword>
<dbReference type="SUPFAM" id="SSF56935">
    <property type="entry name" value="Porins"/>
    <property type="match status" value="1"/>
</dbReference>
<keyword evidence="4 14" id="KW-1134">Transmembrane beta strand</keyword>
<dbReference type="PANTHER" id="PTHR32552:SF68">
    <property type="entry name" value="FERRICHROME OUTER MEMBRANE TRANSPORTER_PHAGE RECEPTOR"/>
    <property type="match status" value="1"/>
</dbReference>
<dbReference type="EMBL" id="CP132976">
    <property type="protein sequence ID" value="WMD22478.1"/>
    <property type="molecule type" value="Genomic_DNA"/>
</dbReference>
<keyword evidence="7" id="KW-0732">Signal</keyword>
<dbReference type="SMART" id="SM00965">
    <property type="entry name" value="STN"/>
    <property type="match status" value="1"/>
</dbReference>
<evidence type="ECO:0000256" key="8">
    <source>
        <dbReference type="ARBA" id="ARBA00023004"/>
    </source>
</evidence>
<evidence type="ECO:0000259" key="17">
    <source>
        <dbReference type="SMART" id="SM00965"/>
    </source>
</evidence>
<evidence type="ECO:0000256" key="4">
    <source>
        <dbReference type="ARBA" id="ARBA00022452"/>
    </source>
</evidence>
<dbReference type="InterPro" id="IPR010105">
    <property type="entry name" value="TonB_sidphr_rcpt"/>
</dbReference>
<comment type="subcellular location">
    <subcellularLocation>
        <location evidence="1 14">Cell outer membrane</location>
        <topology evidence="1 14">Multi-pass membrane protein</topology>
    </subcellularLocation>
</comment>
<keyword evidence="19" id="KW-1185">Reference proteome</keyword>
<dbReference type="InterPro" id="IPR011662">
    <property type="entry name" value="Secretin/TonB_short_N"/>
</dbReference>
<dbReference type="Pfam" id="PF07715">
    <property type="entry name" value="Plug"/>
    <property type="match status" value="1"/>
</dbReference>
<dbReference type="PROSITE" id="PS52016">
    <property type="entry name" value="TONB_DEPENDENT_REC_3"/>
    <property type="match status" value="1"/>
</dbReference>